<dbReference type="InterPro" id="IPR036390">
    <property type="entry name" value="WH_DNA-bd_sf"/>
</dbReference>
<gene>
    <name evidence="1" type="ORF">H8S08_12065</name>
</gene>
<dbReference type="Gene3D" id="1.10.10.10">
    <property type="entry name" value="Winged helix-like DNA-binding domain superfamily/Winged helix DNA-binding domain"/>
    <property type="match status" value="1"/>
</dbReference>
<dbReference type="InterPro" id="IPR036388">
    <property type="entry name" value="WH-like_DNA-bd_sf"/>
</dbReference>
<evidence type="ECO:0000313" key="1">
    <source>
        <dbReference type="EMBL" id="MBC5617739.1"/>
    </source>
</evidence>
<dbReference type="PANTHER" id="PTHR33202">
    <property type="entry name" value="ZINC UPTAKE REGULATION PROTEIN"/>
    <property type="match status" value="1"/>
</dbReference>
<dbReference type="Proteomes" id="UP000636891">
    <property type="component" value="Unassembled WGS sequence"/>
</dbReference>
<dbReference type="PANTHER" id="PTHR33202:SF7">
    <property type="entry name" value="FERRIC UPTAKE REGULATION PROTEIN"/>
    <property type="match status" value="1"/>
</dbReference>
<name>A0ABR7CPZ6_9BACT</name>
<reference evidence="1 2" key="1">
    <citation type="submission" date="2020-08" db="EMBL/GenBank/DDBJ databases">
        <title>Genome public.</title>
        <authorList>
            <person name="Liu C."/>
            <person name="Sun Q."/>
        </authorList>
    </citation>
    <scope>NUCLEOTIDE SEQUENCE [LARGE SCALE GENOMIC DNA]</scope>
    <source>
        <strain evidence="1 2">New-7</strain>
    </source>
</reference>
<dbReference type="RefSeq" id="WP_118657256.1">
    <property type="nucleotide sequence ID" value="NZ_JACOOK010000008.1"/>
</dbReference>
<dbReference type="InterPro" id="IPR002481">
    <property type="entry name" value="FUR"/>
</dbReference>
<dbReference type="EMBL" id="JACOOK010000008">
    <property type="protein sequence ID" value="MBC5617739.1"/>
    <property type="molecule type" value="Genomic_DNA"/>
</dbReference>
<proteinExistence type="predicted"/>
<dbReference type="Pfam" id="PF01475">
    <property type="entry name" value="FUR"/>
    <property type="match status" value="1"/>
</dbReference>
<keyword evidence="2" id="KW-1185">Reference proteome</keyword>
<protein>
    <submittedName>
        <fullName evidence="1">Transcriptional repressor</fullName>
    </submittedName>
</protein>
<accession>A0ABR7CPZ6</accession>
<dbReference type="SUPFAM" id="SSF46785">
    <property type="entry name" value="Winged helix' DNA-binding domain"/>
    <property type="match status" value="1"/>
</dbReference>
<comment type="caution">
    <text evidence="1">The sequence shown here is derived from an EMBL/GenBank/DDBJ whole genome shotgun (WGS) entry which is preliminary data.</text>
</comment>
<sequence length="139" mass="15918">MERKTDITQAIKTAGLKVTPQRRTVYEVMQELRHASVDTVIEKVRERNPDITVSTIYRILDSFCRAKVLSSVGNPADGKHYFDITVGNHHHLFDGQKIADYDDPELTRLIYRYLAGKLPGDTNIDKIQVQIIINHLKSE</sequence>
<organism evidence="1 2">
    <name type="scientific">Alistipes hominis</name>
    <dbReference type="NCBI Taxonomy" id="2763015"/>
    <lineage>
        <taxon>Bacteria</taxon>
        <taxon>Pseudomonadati</taxon>
        <taxon>Bacteroidota</taxon>
        <taxon>Bacteroidia</taxon>
        <taxon>Bacteroidales</taxon>
        <taxon>Rikenellaceae</taxon>
        <taxon>Alistipes</taxon>
    </lineage>
</organism>
<evidence type="ECO:0000313" key="2">
    <source>
        <dbReference type="Proteomes" id="UP000636891"/>
    </source>
</evidence>